<reference evidence="2" key="2">
    <citation type="submission" date="2015-07" db="EMBL/GenBank/DDBJ databases">
        <authorList>
            <person name="Noorani M."/>
        </authorList>
    </citation>
    <scope>NUCLEOTIDE SEQUENCE</scope>
    <source>
        <strain evidence="2">Yugu1</strain>
    </source>
</reference>
<feature type="chain" id="PRO_5016703625" description="Beta-galactosidase" evidence="1">
    <location>
        <begin position="21"/>
        <end position="71"/>
    </location>
</feature>
<evidence type="ECO:0000313" key="2">
    <source>
        <dbReference type="EMBL" id="RCV17601.1"/>
    </source>
</evidence>
<proteinExistence type="predicted"/>
<dbReference type="Gene3D" id="3.20.20.80">
    <property type="entry name" value="Glycosidases"/>
    <property type="match status" value="1"/>
</dbReference>
<name>A0A368QI28_SETIT</name>
<dbReference type="AlphaFoldDB" id="A0A368QI28"/>
<dbReference type="OrthoDB" id="691913at2759"/>
<accession>A0A368QI28</accession>
<gene>
    <name evidence="2" type="ORF">SETIT_3G233300v2</name>
</gene>
<reference evidence="2" key="1">
    <citation type="journal article" date="2012" name="Nat. Biotechnol.">
        <title>Reference genome sequence of the model plant Setaria.</title>
        <authorList>
            <person name="Bennetzen J.L."/>
            <person name="Schmutz J."/>
            <person name="Wang H."/>
            <person name="Percifield R."/>
            <person name="Hawkins J."/>
            <person name="Pontaroli A.C."/>
            <person name="Estep M."/>
            <person name="Feng L."/>
            <person name="Vaughn J.N."/>
            <person name="Grimwood J."/>
            <person name="Jenkins J."/>
            <person name="Barry K."/>
            <person name="Lindquist E."/>
            <person name="Hellsten U."/>
            <person name="Deshpande S."/>
            <person name="Wang X."/>
            <person name="Wu X."/>
            <person name="Mitros T."/>
            <person name="Triplett J."/>
            <person name="Yang X."/>
            <person name="Ye C.Y."/>
            <person name="Mauro-Herrera M."/>
            <person name="Wang L."/>
            <person name="Li P."/>
            <person name="Sharma M."/>
            <person name="Sharma R."/>
            <person name="Ronald P.C."/>
            <person name="Panaud O."/>
            <person name="Kellogg E.A."/>
            <person name="Brutnell T.P."/>
            <person name="Doust A.N."/>
            <person name="Tuskan G.A."/>
            <person name="Rokhsar D."/>
            <person name="Devos K.M."/>
        </authorList>
    </citation>
    <scope>NUCLEOTIDE SEQUENCE [LARGE SCALE GENOMIC DNA]</scope>
    <source>
        <strain evidence="2">Yugu1</strain>
    </source>
</reference>
<protein>
    <recommendedName>
        <fullName evidence="3">Beta-galactosidase</fullName>
    </recommendedName>
</protein>
<keyword evidence="1" id="KW-0732">Signal</keyword>
<dbReference type="EMBL" id="CM003530">
    <property type="protein sequence ID" value="RCV17601.1"/>
    <property type="molecule type" value="Genomic_DNA"/>
</dbReference>
<evidence type="ECO:0008006" key="3">
    <source>
        <dbReference type="Google" id="ProtNLM"/>
    </source>
</evidence>
<organism evidence="2">
    <name type="scientific">Setaria italica</name>
    <name type="common">Foxtail millet</name>
    <name type="synonym">Panicum italicum</name>
    <dbReference type="NCBI Taxonomy" id="4555"/>
    <lineage>
        <taxon>Eukaryota</taxon>
        <taxon>Viridiplantae</taxon>
        <taxon>Streptophyta</taxon>
        <taxon>Embryophyta</taxon>
        <taxon>Tracheophyta</taxon>
        <taxon>Spermatophyta</taxon>
        <taxon>Magnoliopsida</taxon>
        <taxon>Liliopsida</taxon>
        <taxon>Poales</taxon>
        <taxon>Poaceae</taxon>
        <taxon>PACMAD clade</taxon>
        <taxon>Panicoideae</taxon>
        <taxon>Panicodae</taxon>
        <taxon>Paniceae</taxon>
        <taxon>Cenchrinae</taxon>
        <taxon>Setaria</taxon>
    </lineage>
</organism>
<feature type="signal peptide" evidence="1">
    <location>
        <begin position="1"/>
        <end position="20"/>
    </location>
</feature>
<evidence type="ECO:0000256" key="1">
    <source>
        <dbReference type="SAM" id="SignalP"/>
    </source>
</evidence>
<sequence length="71" mass="7862">MPINIAVLAVLATVCTPAAAAERRRWVEEGDGVRREVTLDSRALVVDGTRRVLFAGEMHYTRSTPEIMAHQ</sequence>